<dbReference type="Ensembl" id="ENSAPLT00000027599.1">
    <property type="protein sequence ID" value="ENSAPLP00000030200.1"/>
    <property type="gene ID" value="ENSAPLG00000015656.2"/>
</dbReference>
<dbReference type="PANTHER" id="PTHR20765:SF1">
    <property type="entry name" value="EQUILIBRATIVE NUCLEOBASE TRANSPORTER 1"/>
    <property type="match status" value="1"/>
</dbReference>
<name>A0A493TX93_ANAPP</name>
<feature type="transmembrane region" description="Helical" evidence="3">
    <location>
        <begin position="572"/>
        <end position="595"/>
    </location>
</feature>
<sequence>MGFLGVCQLSRASQQGPGVPRGCDWGSPGTQGCGRAPTSGASVPRRGCQHPWGGASVPVTVPLSPGGVPASQGLCQCPYSLCQAPGAGCACHCPQVLSSMPMSPGAVPGPQGRWQLPGTGCCGEIRRGGGGGGAVLRRGDQRLSVPAAPGGAHGCPCEITAGACGAAVRAQRGLAPGPNSAAVARGPAAGRWVCGGTRAHGGCRCMGGVPGDKGQFGHAPCGVLPTHIPVGVPPRRAVTPPFVTHRRSGSPVPGSMAGGGAGRAKRLGTLLSGLLECGAFCGIIFGWASLVYVLKDLQYFGELCQTSPSPSPSPNRTLSDCSGQDEQFSLIFTIGSFMNNFMTLPMGYVFDRFGTAVARLIAISLYTGGTLLVAFSTRDLAVLLFPAMSMLSVGGILLILTNMQVGNLFGKYRSIVITLYNGAFDSSSAIFLIIKVLYERGLPLQAMFLFMAACSAWHLLRTLFLMPRTRIPYPLPPNYNYGLQCPGRSQSYRTYEEKRPPGGEGPEEVPLEPSAPKGSAAPVPFRPCVLLWLFFWHVVWLSVMQLRHYLFIGTLNPLLDHLARGDTNLVSTYTNAFAFTQLCGVLCAPWNGLILDRHKRGKAHHPEGARGALADLQASVLSLVVTVTQCVLFSVCAAVPVLPVQLATFVLQVISRSFLYGGNAAFLAIAFPPQHFGKLYGLAMALSALVALLQYPCIALVNGVLNGD</sequence>
<evidence type="ECO:0000313" key="4">
    <source>
        <dbReference type="Ensembl" id="ENSAPLP00000030200.1"/>
    </source>
</evidence>
<evidence type="ECO:0000256" key="2">
    <source>
        <dbReference type="SAM" id="MobiDB-lite"/>
    </source>
</evidence>
<dbReference type="InterPro" id="IPR036259">
    <property type="entry name" value="MFS_trans_sf"/>
</dbReference>
<feature type="transmembrane region" description="Helical" evidence="3">
    <location>
        <begin position="683"/>
        <end position="705"/>
    </location>
</feature>
<proteinExistence type="predicted"/>
<evidence type="ECO:0000313" key="5">
    <source>
        <dbReference type="Proteomes" id="UP000016666"/>
    </source>
</evidence>
<keyword evidence="3" id="KW-1133">Transmembrane helix</keyword>
<accession>A0A493TX93</accession>
<feature type="region of interest" description="Disordered" evidence="2">
    <location>
        <begin position="494"/>
        <end position="515"/>
    </location>
</feature>
<dbReference type="Proteomes" id="UP000016666">
    <property type="component" value="Unassembled WGS sequence"/>
</dbReference>
<keyword evidence="3" id="KW-0472">Membrane</keyword>
<dbReference type="GO" id="GO:0016020">
    <property type="term" value="C:membrane"/>
    <property type="evidence" value="ECO:0007669"/>
    <property type="project" value="UniProtKB-SubCell"/>
</dbReference>
<dbReference type="InterPro" id="IPR011701">
    <property type="entry name" value="MFS"/>
</dbReference>
<feature type="transmembrane region" description="Helical" evidence="3">
    <location>
        <begin position="273"/>
        <end position="294"/>
    </location>
</feature>
<dbReference type="GO" id="GO:0022857">
    <property type="term" value="F:transmembrane transporter activity"/>
    <property type="evidence" value="ECO:0007669"/>
    <property type="project" value="InterPro"/>
</dbReference>
<dbReference type="CDD" id="cd06174">
    <property type="entry name" value="MFS"/>
    <property type="match status" value="1"/>
</dbReference>
<dbReference type="STRING" id="8840.ENSAPLP00000030200"/>
<keyword evidence="5" id="KW-1185">Reference proteome</keyword>
<dbReference type="SUPFAM" id="SSF103473">
    <property type="entry name" value="MFS general substrate transporter"/>
    <property type="match status" value="1"/>
</dbReference>
<dbReference type="InterPro" id="IPR027197">
    <property type="entry name" value="SLC43A3"/>
</dbReference>
<comment type="subcellular location">
    <subcellularLocation>
        <location evidence="1">Membrane</location>
        <topology evidence="1">Multi-pass membrane protein</topology>
    </subcellularLocation>
</comment>
<protein>
    <submittedName>
        <fullName evidence="4">Solute carrier family 43 member 3</fullName>
    </submittedName>
</protein>
<feature type="transmembrane region" description="Helical" evidence="3">
    <location>
        <begin position="381"/>
        <end position="403"/>
    </location>
</feature>
<feature type="transmembrane region" description="Helical" evidence="3">
    <location>
        <begin position="529"/>
        <end position="552"/>
    </location>
</feature>
<reference evidence="4" key="2">
    <citation type="submission" date="2025-08" db="UniProtKB">
        <authorList>
            <consortium name="Ensembl"/>
        </authorList>
    </citation>
    <scope>IDENTIFICATION</scope>
</reference>
<gene>
    <name evidence="4" type="primary">SLC43A3</name>
</gene>
<feature type="transmembrane region" description="Helical" evidence="3">
    <location>
        <begin position="415"/>
        <end position="438"/>
    </location>
</feature>
<dbReference type="Gene3D" id="1.20.1250.20">
    <property type="entry name" value="MFS general substrate transporter like domains"/>
    <property type="match status" value="1"/>
</dbReference>
<dbReference type="GeneTree" id="ENSGT00940000157622"/>
<feature type="transmembrane region" description="Helical" evidence="3">
    <location>
        <begin position="616"/>
        <end position="643"/>
    </location>
</feature>
<dbReference type="PANTHER" id="PTHR20765">
    <property type="entry name" value="SOLUTE CARRIER FAMILY 43 MEMBER 3-RELATED"/>
    <property type="match status" value="1"/>
</dbReference>
<dbReference type="AlphaFoldDB" id="A0A493TX93"/>
<reference evidence="5" key="1">
    <citation type="submission" date="2017-10" db="EMBL/GenBank/DDBJ databases">
        <title>A new Pekin duck reference genome.</title>
        <authorList>
            <person name="Hou Z.-C."/>
            <person name="Zhou Z.-K."/>
            <person name="Zhu F."/>
            <person name="Hou S.-S."/>
        </authorList>
    </citation>
    <scope>NUCLEOTIDE SEQUENCE [LARGE SCALE GENOMIC DNA]</scope>
</reference>
<feature type="transmembrane region" description="Helical" evidence="3">
    <location>
        <begin position="328"/>
        <end position="350"/>
    </location>
</feature>
<dbReference type="Pfam" id="PF07690">
    <property type="entry name" value="MFS_1"/>
    <property type="match status" value="1"/>
</dbReference>
<keyword evidence="3" id="KW-0812">Transmembrane</keyword>
<evidence type="ECO:0000256" key="1">
    <source>
        <dbReference type="ARBA" id="ARBA00004141"/>
    </source>
</evidence>
<feature type="transmembrane region" description="Helical" evidence="3">
    <location>
        <begin position="357"/>
        <end position="375"/>
    </location>
</feature>
<organism evidence="4 5">
    <name type="scientific">Anas platyrhynchos platyrhynchos</name>
    <name type="common">Northern mallard</name>
    <dbReference type="NCBI Taxonomy" id="8840"/>
    <lineage>
        <taxon>Eukaryota</taxon>
        <taxon>Metazoa</taxon>
        <taxon>Chordata</taxon>
        <taxon>Craniata</taxon>
        <taxon>Vertebrata</taxon>
        <taxon>Euteleostomi</taxon>
        <taxon>Archelosauria</taxon>
        <taxon>Archosauria</taxon>
        <taxon>Dinosauria</taxon>
        <taxon>Saurischia</taxon>
        <taxon>Theropoda</taxon>
        <taxon>Coelurosauria</taxon>
        <taxon>Aves</taxon>
        <taxon>Neognathae</taxon>
        <taxon>Galloanserae</taxon>
        <taxon>Anseriformes</taxon>
        <taxon>Anatidae</taxon>
        <taxon>Anatinae</taxon>
        <taxon>Anas</taxon>
    </lineage>
</organism>
<feature type="transmembrane region" description="Helical" evidence="3">
    <location>
        <begin position="444"/>
        <end position="464"/>
    </location>
</feature>
<evidence type="ECO:0000256" key="3">
    <source>
        <dbReference type="SAM" id="Phobius"/>
    </source>
</evidence>
<reference evidence="4" key="3">
    <citation type="submission" date="2025-09" db="UniProtKB">
        <authorList>
            <consortium name="Ensembl"/>
        </authorList>
    </citation>
    <scope>IDENTIFICATION</scope>
</reference>